<accession>A0A9D3UZW3</accession>
<comment type="caution">
    <text evidence="2">The sequence shown here is derived from an EMBL/GenBank/DDBJ whole genome shotgun (WGS) entry which is preliminary data.</text>
</comment>
<dbReference type="AlphaFoldDB" id="A0A9D3UZW3"/>
<name>A0A9D3UZW3_9ROSI</name>
<proteinExistence type="predicted"/>
<evidence type="ECO:0000256" key="1">
    <source>
        <dbReference type="SAM" id="MobiDB-lite"/>
    </source>
</evidence>
<protein>
    <submittedName>
        <fullName evidence="2">Uncharacterized protein</fullName>
    </submittedName>
</protein>
<evidence type="ECO:0000313" key="2">
    <source>
        <dbReference type="EMBL" id="KAH1064964.1"/>
    </source>
</evidence>
<feature type="region of interest" description="Disordered" evidence="1">
    <location>
        <begin position="198"/>
        <end position="237"/>
    </location>
</feature>
<gene>
    <name evidence="2" type="ORF">J1N35_029951</name>
</gene>
<feature type="compositionally biased region" description="Low complexity" evidence="1">
    <location>
        <begin position="207"/>
        <end position="226"/>
    </location>
</feature>
<sequence>MWCWVASTRLITNCLLTRIRSSKSTTTLGSPSPVSPPTVAGSLAICETSVSTTASLTNRRFLLGDSSSSSPIKHRFAPNALGNDLTVLACWWLAWMNLGLIFTITVQVGITSNTRLLPLDHGHKLQRHTWNGGLRTLQTPRGIDLVKDAIMAIRETLQGETLKSSICTIAVVGVGEPFRVLDQGTVQQIIDTFETAAEQEDPTAEPDAATGQEAAAEQGTAADQGGSTDEGVAPMDI</sequence>
<organism evidence="2 3">
    <name type="scientific">Gossypium stocksii</name>
    <dbReference type="NCBI Taxonomy" id="47602"/>
    <lineage>
        <taxon>Eukaryota</taxon>
        <taxon>Viridiplantae</taxon>
        <taxon>Streptophyta</taxon>
        <taxon>Embryophyta</taxon>
        <taxon>Tracheophyta</taxon>
        <taxon>Spermatophyta</taxon>
        <taxon>Magnoliopsida</taxon>
        <taxon>eudicotyledons</taxon>
        <taxon>Gunneridae</taxon>
        <taxon>Pentapetalae</taxon>
        <taxon>rosids</taxon>
        <taxon>malvids</taxon>
        <taxon>Malvales</taxon>
        <taxon>Malvaceae</taxon>
        <taxon>Malvoideae</taxon>
        <taxon>Gossypium</taxon>
    </lineage>
</organism>
<keyword evidence="3" id="KW-1185">Reference proteome</keyword>
<dbReference type="Proteomes" id="UP000828251">
    <property type="component" value="Unassembled WGS sequence"/>
</dbReference>
<reference evidence="2 3" key="1">
    <citation type="journal article" date="2021" name="Plant Biotechnol. J.">
        <title>Multi-omics assisted identification of the key and species-specific regulatory components of drought-tolerant mechanisms in Gossypium stocksii.</title>
        <authorList>
            <person name="Yu D."/>
            <person name="Ke L."/>
            <person name="Zhang D."/>
            <person name="Wu Y."/>
            <person name="Sun Y."/>
            <person name="Mei J."/>
            <person name="Sun J."/>
            <person name="Sun Y."/>
        </authorList>
    </citation>
    <scope>NUCLEOTIDE SEQUENCE [LARGE SCALE GENOMIC DNA]</scope>
    <source>
        <strain evidence="3">cv. E1</strain>
        <tissue evidence="2">Leaf</tissue>
    </source>
</reference>
<dbReference type="EMBL" id="JAIQCV010000009">
    <property type="protein sequence ID" value="KAH1064964.1"/>
    <property type="molecule type" value="Genomic_DNA"/>
</dbReference>
<evidence type="ECO:0000313" key="3">
    <source>
        <dbReference type="Proteomes" id="UP000828251"/>
    </source>
</evidence>